<dbReference type="RefSeq" id="WP_137696149.1">
    <property type="nucleotide sequence ID" value="NZ_CP061336.1"/>
</dbReference>
<dbReference type="EMBL" id="CP061336">
    <property type="protein sequence ID" value="QNU68620.1"/>
    <property type="molecule type" value="Genomic_DNA"/>
</dbReference>
<protein>
    <submittedName>
        <fullName evidence="1">Uncharacterized protein</fullName>
    </submittedName>
</protein>
<keyword evidence="2" id="KW-1185">Reference proteome</keyword>
<name>A0A4U7JKW7_9FIRM</name>
<evidence type="ECO:0000313" key="1">
    <source>
        <dbReference type="EMBL" id="QNU68620.1"/>
    </source>
</evidence>
<evidence type="ECO:0000313" key="2">
    <source>
        <dbReference type="Proteomes" id="UP000306409"/>
    </source>
</evidence>
<proteinExistence type="predicted"/>
<dbReference type="KEGG" id="rher:EHE19_009590"/>
<sequence length="97" mass="11283">MKARVLLKSIIEESKALIKSKDFINAHRIGNSFTRSRKLSFTNLFYFIMHSTKKSLSINYSQFKMDFPELMLPIVSKQAISKARQGISHEAFHEIFD</sequence>
<dbReference type="OrthoDB" id="9794050at2"/>
<gene>
    <name evidence="1" type="ORF">EHE19_009590</name>
</gene>
<dbReference type="Proteomes" id="UP000306409">
    <property type="component" value="Chromosome"/>
</dbReference>
<accession>A0A4U7JKW7</accession>
<organism evidence="1 2">
    <name type="scientific">Ruminiclostridium herbifermentans</name>
    <dbReference type="NCBI Taxonomy" id="2488810"/>
    <lineage>
        <taxon>Bacteria</taxon>
        <taxon>Bacillati</taxon>
        <taxon>Bacillota</taxon>
        <taxon>Clostridia</taxon>
        <taxon>Eubacteriales</taxon>
        <taxon>Oscillospiraceae</taxon>
        <taxon>Ruminiclostridium</taxon>
    </lineage>
</organism>
<dbReference type="AlphaFoldDB" id="A0A4U7JKW7"/>
<reference evidence="1 2" key="1">
    <citation type="submission" date="2020-09" db="EMBL/GenBank/DDBJ databases">
        <title>Characterization and genome sequencing of Ruminiclostridium sp. nov. MA18.</title>
        <authorList>
            <person name="Rettenmaier R."/>
            <person name="Kowollik M.-L."/>
            <person name="Liebl W."/>
            <person name="Zverlov V."/>
        </authorList>
    </citation>
    <scope>NUCLEOTIDE SEQUENCE [LARGE SCALE GENOMIC DNA]</scope>
    <source>
        <strain evidence="1 2">MA18</strain>
    </source>
</reference>